<dbReference type="PANTHER" id="PTHR12147">
    <property type="entry name" value="METALLOPEPTIDASE M28 FAMILY MEMBER"/>
    <property type="match status" value="1"/>
</dbReference>
<feature type="transmembrane region" description="Helical" evidence="1">
    <location>
        <begin position="542"/>
        <end position="559"/>
    </location>
</feature>
<dbReference type="GO" id="GO:0008235">
    <property type="term" value="F:metalloexopeptidase activity"/>
    <property type="evidence" value="ECO:0007669"/>
    <property type="project" value="InterPro"/>
</dbReference>
<evidence type="ECO:0000313" key="4">
    <source>
        <dbReference type="EMBL" id="PRX96517.1"/>
    </source>
</evidence>
<dbReference type="InterPro" id="IPR045175">
    <property type="entry name" value="M28_fam"/>
</dbReference>
<keyword evidence="5" id="KW-1185">Reference proteome</keyword>
<evidence type="ECO:0000313" key="5">
    <source>
        <dbReference type="Proteomes" id="UP000237846"/>
    </source>
</evidence>
<keyword evidence="1" id="KW-1133">Transmembrane helix</keyword>
<comment type="caution">
    <text evidence="4">The sequence shown here is derived from an EMBL/GenBank/DDBJ whole genome shotgun (WGS) entry which is preliminary data.</text>
</comment>
<keyword evidence="1" id="KW-0472">Membrane</keyword>
<dbReference type="Pfam" id="PF04389">
    <property type="entry name" value="Peptidase_M28"/>
    <property type="match status" value="1"/>
</dbReference>
<proteinExistence type="predicted"/>
<dbReference type="RefSeq" id="WP_146159524.1">
    <property type="nucleotide sequence ID" value="NZ_PVZC01000007.1"/>
</dbReference>
<feature type="transmembrane region" description="Helical" evidence="1">
    <location>
        <begin position="397"/>
        <end position="417"/>
    </location>
</feature>
<feature type="transmembrane region" description="Helical" evidence="1">
    <location>
        <begin position="504"/>
        <end position="522"/>
    </location>
</feature>
<evidence type="ECO:0000259" key="3">
    <source>
        <dbReference type="Pfam" id="PF04389"/>
    </source>
</evidence>
<gene>
    <name evidence="4" type="ORF">CLV72_10740</name>
</gene>
<keyword evidence="2" id="KW-0732">Signal</keyword>
<reference evidence="4 5" key="1">
    <citation type="submission" date="2018-03" db="EMBL/GenBank/DDBJ databases">
        <title>Genomic Encyclopedia of Archaeal and Bacterial Type Strains, Phase II (KMG-II): from individual species to whole genera.</title>
        <authorList>
            <person name="Goeker M."/>
        </authorList>
    </citation>
    <scope>NUCLEOTIDE SEQUENCE [LARGE SCALE GENOMIC DNA]</scope>
    <source>
        <strain evidence="4 5">DSM 45601</strain>
    </source>
</reference>
<feature type="domain" description="Peptidase M28" evidence="3">
    <location>
        <begin position="104"/>
        <end position="290"/>
    </location>
</feature>
<feature type="chain" id="PRO_5039619090" evidence="2">
    <location>
        <begin position="20"/>
        <end position="768"/>
    </location>
</feature>
<dbReference type="PANTHER" id="PTHR12147:SF26">
    <property type="entry name" value="PEPTIDASE M28 DOMAIN-CONTAINING PROTEIN"/>
    <property type="match status" value="1"/>
</dbReference>
<feature type="transmembrane region" description="Helical" evidence="1">
    <location>
        <begin position="324"/>
        <end position="343"/>
    </location>
</feature>
<dbReference type="SUPFAM" id="SSF53187">
    <property type="entry name" value="Zn-dependent exopeptidases"/>
    <property type="match status" value="1"/>
</dbReference>
<feature type="transmembrane region" description="Helical" evidence="1">
    <location>
        <begin position="478"/>
        <end position="498"/>
    </location>
</feature>
<dbReference type="GO" id="GO:0006508">
    <property type="term" value="P:proteolysis"/>
    <property type="evidence" value="ECO:0007669"/>
    <property type="project" value="InterPro"/>
</dbReference>
<sequence>MKLVPAVLCPLALLLVAVAAVLDVRAAPEAPADGSPGAFSVARARADLEMISAEPHPTGSAANDRVADSLVRRLDELGLDASVRERTAASSPPGSSHAVGWARNVVATLPGERPTGRILLVAHYDSVPTGPGAADNGMNVAALLEIARVLADGAPPRNDVTFLFTDSEEFRLLGAEAFLGEPEAEPERTVVLNLDARGVRGRSVMFETGGHSAGLVPALADRAPVTTSLAADVYALLPNATDFTAFLGAGFTGLNFAVIEEGAWYHTERDVPAHVDDATMRDVGEVVLAATGNLAAADLAELRDEGEAAYFTVFGRLVVHGSALVLPFALLAAAVAAAAVLWARPAVPLRELGRACLGVPLVVLAAAAAAWAGWQVVPALAPWLRGFPLGDPYGAEGARIGLAVAALAAGGVAGAWLRRRVPGIAVALAAALWMCALAVAAAVWLPGGGYLFTWPGLAAAVGAAAAARAPADSAWRPLALGLGGLPSALLLPPLAWLLAAALGLAAAAVPAALVALGVLACLPEAPRRPAAEPGRAVRATRAALPVGAALIAVAALLWVNRAPTADTPAQAGLMYALDAEEGGAYWVAEGGAPDPWIDLHTAGPAPELEHRFPDLYSETGVRAGPAPELAVPRPELRVLGERPGPEGGRLVRVRVSSVHGRALQLALYAGTGGGARLVEASAGGQRLTGGVNRPFTATEWDWGLLLSAPPTDGVEVELAVRGSEPLPLMLVAQSAGLPEAGLREPRPPHLMWGGPSSGLSYASRGFEV</sequence>
<accession>A0A2T0PYM2</accession>
<feature type="transmembrane region" description="Helical" evidence="1">
    <location>
        <begin position="355"/>
        <end position="377"/>
    </location>
</feature>
<feature type="signal peptide" evidence="2">
    <location>
        <begin position="1"/>
        <end position="19"/>
    </location>
</feature>
<keyword evidence="1" id="KW-0812">Transmembrane</keyword>
<dbReference type="Proteomes" id="UP000237846">
    <property type="component" value="Unassembled WGS sequence"/>
</dbReference>
<dbReference type="OrthoDB" id="9778250at2"/>
<feature type="transmembrane region" description="Helical" evidence="1">
    <location>
        <begin position="451"/>
        <end position="471"/>
    </location>
</feature>
<dbReference type="Gene3D" id="3.40.630.10">
    <property type="entry name" value="Zn peptidases"/>
    <property type="match status" value="1"/>
</dbReference>
<evidence type="ECO:0000256" key="1">
    <source>
        <dbReference type="SAM" id="Phobius"/>
    </source>
</evidence>
<dbReference type="EMBL" id="PVZC01000007">
    <property type="protein sequence ID" value="PRX96517.1"/>
    <property type="molecule type" value="Genomic_DNA"/>
</dbReference>
<dbReference type="InterPro" id="IPR007484">
    <property type="entry name" value="Peptidase_M28"/>
</dbReference>
<dbReference type="AlphaFoldDB" id="A0A2T0PYM2"/>
<evidence type="ECO:0000256" key="2">
    <source>
        <dbReference type="SAM" id="SignalP"/>
    </source>
</evidence>
<protein>
    <submittedName>
        <fullName evidence="4">Peptidase M28-like protein</fullName>
    </submittedName>
</protein>
<feature type="transmembrane region" description="Helical" evidence="1">
    <location>
        <begin position="424"/>
        <end position="445"/>
    </location>
</feature>
<name>A0A2T0PYM2_9ACTN</name>
<organism evidence="4 5">
    <name type="scientific">Allonocardiopsis opalescens</name>
    <dbReference type="NCBI Taxonomy" id="1144618"/>
    <lineage>
        <taxon>Bacteria</taxon>
        <taxon>Bacillati</taxon>
        <taxon>Actinomycetota</taxon>
        <taxon>Actinomycetes</taxon>
        <taxon>Streptosporangiales</taxon>
        <taxon>Allonocardiopsis</taxon>
    </lineage>
</organism>